<dbReference type="KEGG" id="spal:FM071_04330"/>
<protein>
    <submittedName>
        <fullName evidence="3">Helix-turn-helix transcriptional regulator</fullName>
    </submittedName>
</protein>
<evidence type="ECO:0000313" key="4">
    <source>
        <dbReference type="Proteomes" id="UP000593580"/>
    </source>
</evidence>
<proteinExistence type="predicted"/>
<evidence type="ECO:0000259" key="2">
    <source>
        <dbReference type="PROSITE" id="PS50943"/>
    </source>
</evidence>
<name>A0A7M1B795_9BACT</name>
<evidence type="ECO:0000313" key="3">
    <source>
        <dbReference type="EMBL" id="QOP45550.1"/>
    </source>
</evidence>
<dbReference type="RefSeq" id="WP_193111795.1">
    <property type="nucleotide sequence ID" value="NZ_CP041406.1"/>
</dbReference>
<dbReference type="PROSITE" id="PS50943">
    <property type="entry name" value="HTH_CROC1"/>
    <property type="match status" value="1"/>
</dbReference>
<reference evidence="3 4" key="1">
    <citation type="submission" date="2019-07" db="EMBL/GenBank/DDBJ databases">
        <title>Sulfurimonas paralvinellae sp. nov., a novel mesophilic, hydrogen- and sulfur-oxidizing chemolithoautotroph within the Epsilonproteo- bacteria isolated from a deep-sea hydrothermal vent polychaete nest, reclassification of Thiomicrospira denitrificans as Sulfurimonas denitrificans comb. nov. and emended description of the genus Sulfurimonas.</title>
        <authorList>
            <person name="Wang S."/>
            <person name="Jiang L."/>
            <person name="Shao Z."/>
        </authorList>
    </citation>
    <scope>NUCLEOTIDE SEQUENCE [LARGE SCALE GENOMIC DNA]</scope>
    <source>
        <strain evidence="3 4">GO25</strain>
    </source>
</reference>
<organism evidence="3 4">
    <name type="scientific">Sulfurimonas paralvinellae</name>
    <dbReference type="NCBI Taxonomy" id="317658"/>
    <lineage>
        <taxon>Bacteria</taxon>
        <taxon>Pseudomonadati</taxon>
        <taxon>Campylobacterota</taxon>
        <taxon>Epsilonproteobacteria</taxon>
        <taxon>Campylobacterales</taxon>
        <taxon>Sulfurimonadaceae</taxon>
        <taxon>Sulfurimonas</taxon>
    </lineage>
</organism>
<gene>
    <name evidence="3" type="ORF">FM071_04330</name>
</gene>
<keyword evidence="4" id="KW-1185">Reference proteome</keyword>
<dbReference type="SMART" id="SM00530">
    <property type="entry name" value="HTH_XRE"/>
    <property type="match status" value="1"/>
</dbReference>
<dbReference type="GO" id="GO:0003677">
    <property type="term" value="F:DNA binding"/>
    <property type="evidence" value="ECO:0007669"/>
    <property type="project" value="InterPro"/>
</dbReference>
<dbReference type="Pfam" id="PF01381">
    <property type="entry name" value="HTH_3"/>
    <property type="match status" value="1"/>
</dbReference>
<feature type="coiled-coil region" evidence="1">
    <location>
        <begin position="3"/>
        <end position="34"/>
    </location>
</feature>
<evidence type="ECO:0000256" key="1">
    <source>
        <dbReference type="SAM" id="Coils"/>
    </source>
</evidence>
<dbReference type="Gene3D" id="1.10.260.40">
    <property type="entry name" value="lambda repressor-like DNA-binding domains"/>
    <property type="match status" value="1"/>
</dbReference>
<dbReference type="AlphaFoldDB" id="A0A7M1B795"/>
<dbReference type="InterPro" id="IPR010982">
    <property type="entry name" value="Lambda_DNA-bd_dom_sf"/>
</dbReference>
<accession>A0A7M1B795</accession>
<dbReference type="SUPFAM" id="SSF47413">
    <property type="entry name" value="lambda repressor-like DNA-binding domains"/>
    <property type="match status" value="1"/>
</dbReference>
<feature type="domain" description="HTH cro/C1-type" evidence="2">
    <location>
        <begin position="3"/>
        <end position="57"/>
    </location>
</feature>
<dbReference type="CDD" id="cd00093">
    <property type="entry name" value="HTH_XRE"/>
    <property type="match status" value="1"/>
</dbReference>
<dbReference type="InterPro" id="IPR001387">
    <property type="entry name" value="Cro/C1-type_HTH"/>
</dbReference>
<sequence length="241" mass="28568">MYLKEFRERLNLTQKELAEKLDVAQTTIARYETNKVKPTTDTIMKYIEKVDANPLFLFTGKEPYKLSDIPGLNNESYIVLSDLRKILNQDEIQKKLEEIFIDEILSKFQISDEEKSPMYKFFEAIKLEGHIPVRPFLFLYYIFQFIVQDENKNSITDYRQYLIDIVLSFKTLSWHNNPIFTNKIKDEISARFELEISKEECQVLVTNAETTLKKLEEKMPASMIKAHRKINLKSLFPDKFK</sequence>
<dbReference type="Proteomes" id="UP000593580">
    <property type="component" value="Chromosome"/>
</dbReference>
<keyword evidence="1" id="KW-0175">Coiled coil</keyword>
<dbReference type="EMBL" id="CP041406">
    <property type="protein sequence ID" value="QOP45550.1"/>
    <property type="molecule type" value="Genomic_DNA"/>
</dbReference>